<proteinExistence type="predicted"/>
<dbReference type="Proteomes" id="UP000591131">
    <property type="component" value="Unassembled WGS sequence"/>
</dbReference>
<accession>A0A7J6M454</accession>
<dbReference type="EMBL" id="JAAPAO010000238">
    <property type="protein sequence ID" value="KAF4666309.1"/>
    <property type="molecule type" value="Genomic_DNA"/>
</dbReference>
<dbReference type="AlphaFoldDB" id="A0A7J6M454"/>
<comment type="caution">
    <text evidence="1">The sequence shown here is derived from an EMBL/GenBank/DDBJ whole genome shotgun (WGS) entry which is preliminary data.</text>
</comment>
<evidence type="ECO:0000313" key="1">
    <source>
        <dbReference type="EMBL" id="KAF4666309.1"/>
    </source>
</evidence>
<organism evidence="1 2">
    <name type="scientific">Perkinsus chesapeaki</name>
    <name type="common">Clam parasite</name>
    <name type="synonym">Perkinsus andrewsi</name>
    <dbReference type="NCBI Taxonomy" id="330153"/>
    <lineage>
        <taxon>Eukaryota</taxon>
        <taxon>Sar</taxon>
        <taxon>Alveolata</taxon>
        <taxon>Perkinsozoa</taxon>
        <taxon>Perkinsea</taxon>
        <taxon>Perkinsida</taxon>
        <taxon>Perkinsidae</taxon>
        <taxon>Perkinsus</taxon>
    </lineage>
</organism>
<name>A0A7J6M454_PERCH</name>
<gene>
    <name evidence="1" type="ORF">FOL47_004143</name>
</gene>
<protein>
    <submittedName>
        <fullName evidence="1">Uncharacterized protein</fullName>
    </submittedName>
</protein>
<dbReference type="OrthoDB" id="406720at2759"/>
<evidence type="ECO:0000313" key="2">
    <source>
        <dbReference type="Proteomes" id="UP000591131"/>
    </source>
</evidence>
<keyword evidence="2" id="KW-1185">Reference proteome</keyword>
<reference evidence="1 2" key="1">
    <citation type="submission" date="2020-04" db="EMBL/GenBank/DDBJ databases">
        <title>Perkinsus chesapeaki whole genome sequence.</title>
        <authorList>
            <person name="Bogema D.R."/>
        </authorList>
    </citation>
    <scope>NUCLEOTIDE SEQUENCE [LARGE SCALE GENOMIC DNA]</scope>
    <source>
        <strain evidence="1">ATCC PRA-425</strain>
    </source>
</reference>
<sequence length="380" mass="42984">MASLLIDPLPSPLTLKRHLCIKVDNQQQEQVYSVTDEALDRCTTGVMEEIRHLPHLGEAESEQLDDSVKVLYNGGNDSESTSTIGCVGRPKLAVKVADPRGMWNGLTGDDFDDPDKVESIRSLVRYPLKSNDDDPMVVEIKLSWPLYNGKHEVFLHQGKLYTNEPISKPLQLYAAAAQEDTKPNEGNRTTLKCVPVYCQHYLPGPLPTLHQICKENPGFFWPVVHSVREISRSAKLGMIGWFLRARHTVIAFETDYTNMKYRGACGRGCPGIGSHLLLDKTADGGVWFRYRAFWERFNEFGTVYRAKGDGIRLSDIWNSIRKIDNGVMIDGGMTIDRCCQHFTKEVLQKLMADGEIDNNDNVKPELRNKEIFDTVNRIRA</sequence>